<feature type="active site" description="Nucleophile" evidence="8">
    <location>
        <position position="732"/>
    </location>
</feature>
<dbReference type="Pfam" id="PF00076">
    <property type="entry name" value="RRM_1"/>
    <property type="match status" value="1"/>
</dbReference>
<dbReference type="Gramene" id="Psat7g224200.1">
    <property type="protein sequence ID" value="Psat7g224200.1.cds"/>
    <property type="gene ID" value="Psat7g224200"/>
</dbReference>
<accession>A0A9D4ZZ03</accession>
<dbReference type="InterPro" id="IPR045850">
    <property type="entry name" value="TRM2_met"/>
</dbReference>
<dbReference type="SMART" id="SM00356">
    <property type="entry name" value="ZnF_C3H1"/>
    <property type="match status" value="1"/>
</dbReference>
<evidence type="ECO:0000313" key="12">
    <source>
        <dbReference type="EMBL" id="KAI5391147.1"/>
    </source>
</evidence>
<feature type="compositionally biased region" description="Basic and acidic residues" evidence="10">
    <location>
        <begin position="93"/>
        <end position="114"/>
    </location>
</feature>
<dbReference type="Proteomes" id="UP001058974">
    <property type="component" value="Chromosome 7"/>
</dbReference>
<dbReference type="InterPro" id="IPR035979">
    <property type="entry name" value="RBD_domain_sf"/>
</dbReference>
<keyword evidence="6 7" id="KW-0862">Zinc</keyword>
<evidence type="ECO:0000313" key="13">
    <source>
        <dbReference type="Proteomes" id="UP001058974"/>
    </source>
</evidence>
<dbReference type="Gramene" id="Psat07G0612700-T1">
    <property type="protein sequence ID" value="KAI5391147.1"/>
    <property type="gene ID" value="KIW84_076127"/>
</dbReference>
<sequence length="809" mass="88716">MAASDEPSPSKIIDTINAQDSTLEPPLTTPQDAPINEAHNEVAPTEKRKRDDSDGNINSDDNRSLHPLWKTSLCSYFRKHSSCSHGDTCRYAHSEEELRPRPDSTWDPTSERGKKALKSVTGEKIAVKDGVMMTELVDDVDGGDGGDDGFASNQALSKCLVHLPMKWSSENLRIFLNEQGIPFKHAKTKKGMAIGFVTFEDEEQMKSSSKDLQGKQIGNKTIEVADVYPRSFEKKSNSSVPSNGTLDDEPNDDSLVIDGSESKKKSSREVVTPLAHLSYADQLEQKKYSLMQILKKLPRNARKACPNGVPVPEWILKSREIGGLPCNLEGIIESPIVNGYRNKCEFSIGYSMEGKVTVGFSLGNFREGVTAVEEPVDCPNISTIACKYAAIFQEFLQHTELPVWNRFKNCGFWRQLTVREGRSNGNTVDAETFDGIAEVMLIVQVSTASFDNVRVAAEFKRLAQAFVTGATSHCPTLPLTALIVQDHQGISNVAPSDAPLHSLPIAAGDPERDESISAADVRIHDYISNLRFSISPTSFFQVNTLAAEKLYSLAGDWACLGPDTLLFDICCGTGAIGLTLAHRVGMVIGIEMNAAAVSDAHKNAENNGIKNCRFICSKAEQVMGSLLKEYLNVSKEQVDDPNTCGTVDDIPEDSTCPEPENGKQASQCSENNNSEVENEVPKENASENGNTSAQQFKNVVAIVDPPRAGLHPTVIKALRTHTRLRRLVYISCNPESLVANAIELCTPSPTEIERGNKDNRGWRRMSSAGLARHRAKSMPISEAFKPIKAMAVDLFPHTPHCELVMLLER</sequence>
<comment type="similarity">
    <text evidence="8">Belongs to the class I-like SAM-binding methyltransferase superfamily. RNA M5U methyltransferase family.</text>
</comment>
<feature type="active site" evidence="9">
    <location>
        <position position="732"/>
    </location>
</feature>
<dbReference type="InterPro" id="IPR000571">
    <property type="entry name" value="Znf_CCCH"/>
</dbReference>
<evidence type="ECO:0000256" key="10">
    <source>
        <dbReference type="SAM" id="MobiDB-lite"/>
    </source>
</evidence>
<gene>
    <name evidence="12" type="ORF">KIW84_076127</name>
</gene>
<evidence type="ECO:0000256" key="3">
    <source>
        <dbReference type="ARBA" id="ARBA00022691"/>
    </source>
</evidence>
<dbReference type="GO" id="GO:0006396">
    <property type="term" value="P:RNA processing"/>
    <property type="evidence" value="ECO:0007669"/>
    <property type="project" value="InterPro"/>
</dbReference>
<dbReference type="Gene3D" id="3.40.50.150">
    <property type="entry name" value="Vaccinia Virus protein VP39"/>
    <property type="match status" value="1"/>
</dbReference>
<keyword evidence="13" id="KW-1185">Reference proteome</keyword>
<dbReference type="AlphaFoldDB" id="A0A9D4ZZ03"/>
<feature type="region of interest" description="Disordered" evidence="10">
    <location>
        <begin position="1"/>
        <end position="64"/>
    </location>
</feature>
<dbReference type="PROSITE" id="PS50103">
    <property type="entry name" value="ZF_C3H1"/>
    <property type="match status" value="1"/>
</dbReference>
<evidence type="ECO:0000256" key="1">
    <source>
        <dbReference type="ARBA" id="ARBA00022603"/>
    </source>
</evidence>
<dbReference type="Pfam" id="PF13847">
    <property type="entry name" value="Methyltransf_31"/>
    <property type="match status" value="1"/>
</dbReference>
<evidence type="ECO:0000256" key="5">
    <source>
        <dbReference type="ARBA" id="ARBA00022771"/>
    </source>
</evidence>
<feature type="region of interest" description="Disordered" evidence="10">
    <location>
        <begin position="233"/>
        <end position="264"/>
    </location>
</feature>
<dbReference type="InterPro" id="IPR029063">
    <property type="entry name" value="SAM-dependent_MTases_sf"/>
</dbReference>
<reference evidence="12 13" key="1">
    <citation type="journal article" date="2022" name="Nat. Genet.">
        <title>Improved pea reference genome and pan-genome highlight genomic features and evolutionary characteristics.</title>
        <authorList>
            <person name="Yang T."/>
            <person name="Liu R."/>
            <person name="Luo Y."/>
            <person name="Hu S."/>
            <person name="Wang D."/>
            <person name="Wang C."/>
            <person name="Pandey M.K."/>
            <person name="Ge S."/>
            <person name="Xu Q."/>
            <person name="Li N."/>
            <person name="Li G."/>
            <person name="Huang Y."/>
            <person name="Saxena R.K."/>
            <person name="Ji Y."/>
            <person name="Li M."/>
            <person name="Yan X."/>
            <person name="He Y."/>
            <person name="Liu Y."/>
            <person name="Wang X."/>
            <person name="Xiang C."/>
            <person name="Varshney R.K."/>
            <person name="Ding H."/>
            <person name="Gao S."/>
            <person name="Zong X."/>
        </authorList>
    </citation>
    <scope>NUCLEOTIDE SEQUENCE [LARGE SCALE GENOMIC DNA]</scope>
    <source>
        <strain evidence="12 13">cv. Zhongwan 6</strain>
    </source>
</reference>
<dbReference type="InterPro" id="IPR030390">
    <property type="entry name" value="MeTrfase_TrmA_AS"/>
</dbReference>
<comment type="caution">
    <text evidence="12">The sequence shown here is derived from an EMBL/GenBank/DDBJ whole genome shotgun (WGS) entry which is preliminary data.</text>
</comment>
<organism evidence="12 13">
    <name type="scientific">Pisum sativum</name>
    <name type="common">Garden pea</name>
    <name type="synonym">Lathyrus oleraceus</name>
    <dbReference type="NCBI Taxonomy" id="3888"/>
    <lineage>
        <taxon>Eukaryota</taxon>
        <taxon>Viridiplantae</taxon>
        <taxon>Streptophyta</taxon>
        <taxon>Embryophyta</taxon>
        <taxon>Tracheophyta</taxon>
        <taxon>Spermatophyta</taxon>
        <taxon>Magnoliopsida</taxon>
        <taxon>eudicotyledons</taxon>
        <taxon>Gunneridae</taxon>
        <taxon>Pentapetalae</taxon>
        <taxon>rosids</taxon>
        <taxon>fabids</taxon>
        <taxon>Fabales</taxon>
        <taxon>Fabaceae</taxon>
        <taxon>Papilionoideae</taxon>
        <taxon>50 kb inversion clade</taxon>
        <taxon>NPAAA clade</taxon>
        <taxon>Hologalegina</taxon>
        <taxon>IRL clade</taxon>
        <taxon>Fabeae</taxon>
        <taxon>Lathyrus</taxon>
    </lineage>
</organism>
<protein>
    <recommendedName>
        <fullName evidence="11">C3H1-type domain-containing protein</fullName>
    </recommendedName>
</protein>
<dbReference type="InterPro" id="IPR025714">
    <property type="entry name" value="Methyltranfer_dom"/>
</dbReference>
<dbReference type="InterPro" id="IPR010280">
    <property type="entry name" value="U5_MeTrfase_fam"/>
</dbReference>
<dbReference type="SUPFAM" id="SSF54928">
    <property type="entry name" value="RNA-binding domain, RBD"/>
    <property type="match status" value="1"/>
</dbReference>
<dbReference type="SUPFAM" id="SSF90229">
    <property type="entry name" value="CCCH zinc finger"/>
    <property type="match status" value="1"/>
</dbReference>
<dbReference type="Pfam" id="PF00642">
    <property type="entry name" value="zf-CCCH"/>
    <property type="match status" value="1"/>
</dbReference>
<feature type="compositionally biased region" description="Basic and acidic residues" evidence="10">
    <location>
        <begin position="38"/>
        <end position="53"/>
    </location>
</feature>
<feature type="binding site" evidence="8">
    <location>
        <position position="541"/>
    </location>
    <ligand>
        <name>S-adenosyl-L-methionine</name>
        <dbReference type="ChEBI" id="CHEBI:59789"/>
    </ligand>
</feature>
<dbReference type="GO" id="GO:0032259">
    <property type="term" value="P:methylation"/>
    <property type="evidence" value="ECO:0007669"/>
    <property type="project" value="UniProtKB-KW"/>
</dbReference>
<evidence type="ECO:0000256" key="2">
    <source>
        <dbReference type="ARBA" id="ARBA00022679"/>
    </source>
</evidence>
<dbReference type="SUPFAM" id="SSF53335">
    <property type="entry name" value="S-adenosyl-L-methionine-dependent methyltransferases"/>
    <property type="match status" value="1"/>
</dbReference>
<comment type="caution">
    <text evidence="8">Lacks conserved residue(s) required for the propagation of feature annotation.</text>
</comment>
<dbReference type="PANTHER" id="PTHR45904">
    <property type="entry name" value="TRNA (URACIL-5-)-METHYLTRANSFERASE"/>
    <property type="match status" value="1"/>
</dbReference>
<dbReference type="InterPro" id="IPR036855">
    <property type="entry name" value="Znf_CCCH_sf"/>
</dbReference>
<dbReference type="GO" id="GO:0008270">
    <property type="term" value="F:zinc ion binding"/>
    <property type="evidence" value="ECO:0007669"/>
    <property type="project" value="UniProtKB-KW"/>
</dbReference>
<dbReference type="CDD" id="cd02440">
    <property type="entry name" value="AdoMet_MTases"/>
    <property type="match status" value="1"/>
</dbReference>
<keyword evidence="4 7" id="KW-0479">Metal-binding</keyword>
<feature type="region of interest" description="Disordered" evidence="10">
    <location>
        <begin position="638"/>
        <end position="692"/>
    </location>
</feature>
<keyword evidence="2 8" id="KW-0808">Transferase</keyword>
<dbReference type="Gramene" id="PSAT_LOCUS29715_t1">
    <property type="protein sequence ID" value="CAL5211275.1"/>
    <property type="gene ID" value="PSAT_LOCUS29715"/>
</dbReference>
<feature type="zinc finger region" description="C3H1-type" evidence="7">
    <location>
        <begin position="68"/>
        <end position="96"/>
    </location>
</feature>
<evidence type="ECO:0000259" key="11">
    <source>
        <dbReference type="PROSITE" id="PS50103"/>
    </source>
</evidence>
<feature type="region of interest" description="Disordered" evidence="10">
    <location>
        <begin position="93"/>
        <end position="116"/>
    </location>
</feature>
<feature type="binding site" evidence="8">
    <location>
        <position position="704"/>
    </location>
    <ligand>
        <name>S-adenosyl-L-methionine</name>
        <dbReference type="ChEBI" id="CHEBI:59789"/>
    </ligand>
</feature>
<name>A0A9D4ZZ03_PEA</name>
<evidence type="ECO:0000256" key="8">
    <source>
        <dbReference type="PROSITE-ProRule" id="PRU01024"/>
    </source>
</evidence>
<dbReference type="PANTHER" id="PTHR45904:SF2">
    <property type="entry name" value="TRNA (URACIL-5-)-METHYLTRANSFERASE HOMOLOG A"/>
    <property type="match status" value="1"/>
</dbReference>
<dbReference type="Gene3D" id="3.30.70.330">
    <property type="match status" value="1"/>
</dbReference>
<evidence type="ECO:0000256" key="4">
    <source>
        <dbReference type="ARBA" id="ARBA00022723"/>
    </source>
</evidence>
<dbReference type="Gene3D" id="4.10.1000.10">
    <property type="entry name" value="Zinc finger, CCCH-type"/>
    <property type="match status" value="1"/>
</dbReference>
<keyword evidence="1 8" id="KW-0489">Methyltransferase</keyword>
<dbReference type="Pfam" id="PF05958">
    <property type="entry name" value="tRNA_U5-meth_tr"/>
    <property type="match status" value="1"/>
</dbReference>
<proteinExistence type="inferred from homology"/>
<evidence type="ECO:0000256" key="9">
    <source>
        <dbReference type="PROSITE-ProRule" id="PRU10015"/>
    </source>
</evidence>
<dbReference type="InterPro" id="IPR012677">
    <property type="entry name" value="Nucleotide-bd_a/b_plait_sf"/>
</dbReference>
<feature type="binding site" evidence="8">
    <location>
        <position position="591"/>
    </location>
    <ligand>
        <name>S-adenosyl-L-methionine</name>
        <dbReference type="ChEBI" id="CHEBI:59789"/>
    </ligand>
</feature>
<evidence type="ECO:0000256" key="6">
    <source>
        <dbReference type="ARBA" id="ARBA00022833"/>
    </source>
</evidence>
<feature type="domain" description="C3H1-type" evidence="11">
    <location>
        <begin position="68"/>
        <end position="96"/>
    </location>
</feature>
<dbReference type="OrthoDB" id="10250660at2759"/>
<dbReference type="EMBL" id="JAMSHJ010000007">
    <property type="protein sequence ID" value="KAI5391147.1"/>
    <property type="molecule type" value="Genomic_DNA"/>
</dbReference>
<dbReference type="GO" id="GO:0008173">
    <property type="term" value="F:RNA methyltransferase activity"/>
    <property type="evidence" value="ECO:0007669"/>
    <property type="project" value="InterPro"/>
</dbReference>
<dbReference type="PROSITE" id="PS01230">
    <property type="entry name" value="TRMA_1"/>
    <property type="match status" value="1"/>
</dbReference>
<keyword evidence="5 7" id="KW-0863">Zinc-finger</keyword>
<dbReference type="PROSITE" id="PS51687">
    <property type="entry name" value="SAM_MT_RNA_M5U"/>
    <property type="match status" value="1"/>
</dbReference>
<keyword evidence="3 8" id="KW-0949">S-adenosyl-L-methionine</keyword>
<dbReference type="InterPro" id="IPR000504">
    <property type="entry name" value="RRM_dom"/>
</dbReference>
<evidence type="ECO:0000256" key="7">
    <source>
        <dbReference type="PROSITE-ProRule" id="PRU00723"/>
    </source>
</evidence>
<dbReference type="GO" id="GO:0003723">
    <property type="term" value="F:RNA binding"/>
    <property type="evidence" value="ECO:0007669"/>
    <property type="project" value="InterPro"/>
</dbReference>